<proteinExistence type="inferred from homology"/>
<keyword evidence="1 3" id="KW-0378">Hydrolase</keyword>
<dbReference type="PANTHER" id="PTHR34142">
    <property type="entry name" value="ENDO-BETA-1,4-GLUCANASE A"/>
    <property type="match status" value="1"/>
</dbReference>
<dbReference type="Proteomes" id="UP000028643">
    <property type="component" value="Unassembled WGS sequence"/>
</dbReference>
<gene>
    <name evidence="5" type="ORF">IV02_30495</name>
</gene>
<dbReference type="Gene3D" id="3.20.20.80">
    <property type="entry name" value="Glycosidases"/>
    <property type="match status" value="1"/>
</dbReference>
<dbReference type="SUPFAM" id="SSF51445">
    <property type="entry name" value="(Trans)glycosidases"/>
    <property type="match status" value="1"/>
</dbReference>
<dbReference type="InterPro" id="IPR001547">
    <property type="entry name" value="Glyco_hydro_5"/>
</dbReference>
<dbReference type="AlphaFoldDB" id="A0A085ULT5"/>
<dbReference type="InterPro" id="IPR017853">
    <property type="entry name" value="GH"/>
</dbReference>
<dbReference type="PANTHER" id="PTHR34142:SF1">
    <property type="entry name" value="GLYCOSIDE HYDROLASE FAMILY 5 DOMAIN-CONTAINING PROTEIN"/>
    <property type="match status" value="1"/>
</dbReference>
<dbReference type="GO" id="GO:0004553">
    <property type="term" value="F:hydrolase activity, hydrolyzing O-glycosyl compounds"/>
    <property type="evidence" value="ECO:0007669"/>
    <property type="project" value="InterPro"/>
</dbReference>
<sequence length="367" mass="41911">MLDSLDTAATATLAKPSVTTPGGIDWTGKWLLVVVLLLLSFAANAQKAARQAPMVLINVSGAEFSEGVWPGENGTHYFFPDENYFDKWQAKGIRAIRFPMRWERLQRKLGGELDETYASLIDKMLIQAERRGIKVTLDVHNFGRYENEVLGSKNVPITAYRDLLHRVSLRWRDFRALYAYDIMNEPHDEADEHWPKAAQAGIFAIRANDWHRPIIIEGRSWSSATRWPQHNDALLDLKDPSNNLIYSAHLYFDEDASGRYQKVLGQRFDPDIAVKRVRPFVEWLEKNGKRGQIGEAGFPADDPRWGQAMDRLLAYLQEKCVPLAYWSAGSAWGDYSLSIEPVNGRDRPQWPVLAKYLVAPHCTVTRR</sequence>
<evidence type="ECO:0000259" key="4">
    <source>
        <dbReference type="Pfam" id="PF00150"/>
    </source>
</evidence>
<feature type="domain" description="Glycoside hydrolase family 5" evidence="4">
    <location>
        <begin position="74"/>
        <end position="330"/>
    </location>
</feature>
<evidence type="ECO:0000313" key="6">
    <source>
        <dbReference type="Proteomes" id="UP000028643"/>
    </source>
</evidence>
<organism evidence="5 6">
    <name type="scientific">Pseudomonas syringae</name>
    <dbReference type="NCBI Taxonomy" id="317"/>
    <lineage>
        <taxon>Bacteria</taxon>
        <taxon>Pseudomonadati</taxon>
        <taxon>Pseudomonadota</taxon>
        <taxon>Gammaproteobacteria</taxon>
        <taxon>Pseudomonadales</taxon>
        <taxon>Pseudomonadaceae</taxon>
        <taxon>Pseudomonas</taxon>
    </lineage>
</organism>
<reference evidence="5 6" key="1">
    <citation type="submission" date="2014-07" db="EMBL/GenBank/DDBJ databases">
        <title>Draft Genome Sequences of Environmental Pseudomonas syringae strains.</title>
        <authorList>
            <person name="Baltrus D.A."/>
            <person name="Berge O."/>
            <person name="Morris C."/>
        </authorList>
    </citation>
    <scope>NUCLEOTIDE SEQUENCE [LARGE SCALE GENOMIC DNA]</scope>
    <source>
        <strain evidence="5 6">CEB003</strain>
    </source>
</reference>
<dbReference type="GO" id="GO:0009251">
    <property type="term" value="P:glucan catabolic process"/>
    <property type="evidence" value="ECO:0007669"/>
    <property type="project" value="TreeGrafter"/>
</dbReference>
<dbReference type="RefSeq" id="WP_047579763.1">
    <property type="nucleotide sequence ID" value="NZ_JPQT01000174.1"/>
</dbReference>
<evidence type="ECO:0000313" key="5">
    <source>
        <dbReference type="EMBL" id="KFE44148.1"/>
    </source>
</evidence>
<comment type="caution">
    <text evidence="5">The sequence shown here is derived from an EMBL/GenBank/DDBJ whole genome shotgun (WGS) entry which is preliminary data.</text>
</comment>
<dbReference type="PATRIC" id="fig|317.174.peg.6217"/>
<evidence type="ECO:0000256" key="1">
    <source>
        <dbReference type="ARBA" id="ARBA00022801"/>
    </source>
</evidence>
<comment type="similarity">
    <text evidence="3">Belongs to the glycosyl hydrolase 5 (cellulase A) family.</text>
</comment>
<keyword evidence="2 3" id="KW-0326">Glycosidase</keyword>
<evidence type="ECO:0000256" key="2">
    <source>
        <dbReference type="ARBA" id="ARBA00023295"/>
    </source>
</evidence>
<dbReference type="EMBL" id="JPQT01000174">
    <property type="protein sequence ID" value="KFE44148.1"/>
    <property type="molecule type" value="Genomic_DNA"/>
</dbReference>
<protein>
    <submittedName>
        <fullName evidence="5">Endoglucanase</fullName>
    </submittedName>
</protein>
<dbReference type="Pfam" id="PF00150">
    <property type="entry name" value="Cellulase"/>
    <property type="match status" value="1"/>
</dbReference>
<name>A0A085ULT5_PSESX</name>
<accession>A0A085ULT5</accession>
<evidence type="ECO:0000256" key="3">
    <source>
        <dbReference type="RuleBase" id="RU361153"/>
    </source>
</evidence>